<feature type="signal peptide" evidence="2">
    <location>
        <begin position="1"/>
        <end position="23"/>
    </location>
</feature>
<name>A0A327VVM2_9BACT</name>
<protein>
    <submittedName>
        <fullName evidence="3">Uncharacterized protein</fullName>
    </submittedName>
</protein>
<dbReference type="RefSeq" id="WP_146616214.1">
    <property type="nucleotide sequence ID" value="NZ_QLMA01000005.1"/>
</dbReference>
<feature type="region of interest" description="Disordered" evidence="1">
    <location>
        <begin position="138"/>
        <end position="163"/>
    </location>
</feature>
<evidence type="ECO:0000313" key="3">
    <source>
        <dbReference type="EMBL" id="RAJ80047.1"/>
    </source>
</evidence>
<accession>A0A327VVM2</accession>
<proteinExistence type="predicted"/>
<keyword evidence="4" id="KW-1185">Reference proteome</keyword>
<evidence type="ECO:0000256" key="1">
    <source>
        <dbReference type="SAM" id="MobiDB-lite"/>
    </source>
</evidence>
<feature type="chain" id="PRO_5016309453" evidence="2">
    <location>
        <begin position="24"/>
        <end position="163"/>
    </location>
</feature>
<gene>
    <name evidence="3" type="ORF">CLV59_105154</name>
</gene>
<comment type="caution">
    <text evidence="3">The sequence shown here is derived from an EMBL/GenBank/DDBJ whole genome shotgun (WGS) entry which is preliminary data.</text>
</comment>
<feature type="compositionally biased region" description="Basic residues" evidence="1">
    <location>
        <begin position="148"/>
        <end position="163"/>
    </location>
</feature>
<dbReference type="Proteomes" id="UP000249819">
    <property type="component" value="Unassembled WGS sequence"/>
</dbReference>
<dbReference type="EMBL" id="QLMA01000005">
    <property type="protein sequence ID" value="RAJ80047.1"/>
    <property type="molecule type" value="Genomic_DNA"/>
</dbReference>
<keyword evidence="2" id="KW-0732">Signal</keyword>
<reference evidence="3 4" key="1">
    <citation type="submission" date="2018-06" db="EMBL/GenBank/DDBJ databases">
        <title>Genomic Encyclopedia of Archaeal and Bacterial Type Strains, Phase II (KMG-II): from individual species to whole genera.</title>
        <authorList>
            <person name="Goeker M."/>
        </authorList>
    </citation>
    <scope>NUCLEOTIDE SEQUENCE [LARGE SCALE GENOMIC DNA]</scope>
    <source>
        <strain evidence="3 4">DSM 29821</strain>
    </source>
</reference>
<organism evidence="3 4">
    <name type="scientific">Chitinophaga dinghuensis</name>
    <dbReference type="NCBI Taxonomy" id="1539050"/>
    <lineage>
        <taxon>Bacteria</taxon>
        <taxon>Pseudomonadati</taxon>
        <taxon>Bacteroidota</taxon>
        <taxon>Chitinophagia</taxon>
        <taxon>Chitinophagales</taxon>
        <taxon>Chitinophagaceae</taxon>
        <taxon>Chitinophaga</taxon>
    </lineage>
</organism>
<evidence type="ECO:0000256" key="2">
    <source>
        <dbReference type="SAM" id="SignalP"/>
    </source>
</evidence>
<dbReference type="AlphaFoldDB" id="A0A327VVM2"/>
<sequence length="163" mass="19762">MKKLAILACLLAGGFFCAPASYAQVRFNVNVNVGNQPTWGPVGYDYAQYYYLPDIGAYYYIPDRQFIYFDEDADDWVFARSLPRYYHYDLYRGYKVVINEPRPYLRDDYYRTQYRRYKGCYGKQVIIRDCKDDRYRRHHDDDDDQGHGHGRWKEHKHHHRDDD</sequence>
<dbReference type="OrthoDB" id="799522at2"/>
<evidence type="ECO:0000313" key="4">
    <source>
        <dbReference type="Proteomes" id="UP000249819"/>
    </source>
</evidence>